<dbReference type="EMBL" id="CP128986">
    <property type="protein sequence ID" value="WOC12691.1"/>
    <property type="molecule type" value="Genomic_DNA"/>
</dbReference>
<feature type="signal peptide" evidence="1">
    <location>
        <begin position="1"/>
        <end position="25"/>
    </location>
</feature>
<accession>A0AA97CX79</accession>
<evidence type="ECO:0008006" key="3">
    <source>
        <dbReference type="Google" id="ProtNLM"/>
    </source>
</evidence>
<reference evidence="2" key="1">
    <citation type="submission" date="2023-06" db="EMBL/GenBank/DDBJ databases">
        <title>Gordonia sp. nov. and Pseudochrobactrum sp. nov., two species isolated from the burying beetle Nicrophorus vespilloides.</title>
        <authorList>
            <person name="Poehlein A."/>
            <person name="Guzman J."/>
            <person name="Daniel R."/>
            <person name="Vilcinskas A."/>
        </authorList>
    </citation>
    <scope>NUCLEOTIDE SEQUENCE</scope>
    <source>
        <strain evidence="2">MP11Mi</strain>
    </source>
</reference>
<protein>
    <recommendedName>
        <fullName evidence="3">Lipoprotein</fullName>
    </recommendedName>
</protein>
<name>A0AA97CX79_9ACTN</name>
<dbReference type="RefSeq" id="WP_420041904.1">
    <property type="nucleotide sequence ID" value="NZ_CP128986.1"/>
</dbReference>
<dbReference type="PROSITE" id="PS51257">
    <property type="entry name" value="PROKAR_LIPOPROTEIN"/>
    <property type="match status" value="1"/>
</dbReference>
<feature type="chain" id="PRO_5041666044" description="Lipoprotein" evidence="1">
    <location>
        <begin position="26"/>
        <end position="138"/>
    </location>
</feature>
<sequence length="138" mass="14009">MKSLFRICAILVIVLLGGVALSACGDDSSDGSGQSLPADFPSDDVPLVEGNILSASGEGDSWRVTIQGNAADGNPLANATKLLEDDGYEESSRAGDAANQTVLLSKSVDGGTLWVRVGVSADAAGGGATAFYEVMRTD</sequence>
<proteinExistence type="predicted"/>
<keyword evidence="1" id="KW-0732">Signal</keyword>
<evidence type="ECO:0000313" key="2">
    <source>
        <dbReference type="EMBL" id="WOC12691.1"/>
    </source>
</evidence>
<dbReference type="AlphaFoldDB" id="A0AA97CX79"/>
<evidence type="ECO:0000256" key="1">
    <source>
        <dbReference type="SAM" id="SignalP"/>
    </source>
</evidence>
<organism evidence="2">
    <name type="scientific">Gordonia sp. MP11Mi</name>
    <dbReference type="NCBI Taxonomy" id="3022769"/>
    <lineage>
        <taxon>Bacteria</taxon>
        <taxon>Bacillati</taxon>
        <taxon>Actinomycetota</taxon>
        <taxon>Actinomycetes</taxon>
        <taxon>Mycobacteriales</taxon>
        <taxon>Gordoniaceae</taxon>
        <taxon>Gordonia</taxon>
    </lineage>
</organism>
<gene>
    <name evidence="2" type="ORF">MP11Mi_17820</name>
</gene>